<feature type="compositionally biased region" description="Low complexity" evidence="1">
    <location>
        <begin position="94"/>
        <end position="120"/>
    </location>
</feature>
<proteinExistence type="predicted"/>
<evidence type="ECO:0000256" key="1">
    <source>
        <dbReference type="SAM" id="MobiDB-lite"/>
    </source>
</evidence>
<accession>A0A5C5VLU1</accession>
<gene>
    <name evidence="2" type="ORF">Enr8_03960</name>
</gene>
<dbReference type="Proteomes" id="UP000318878">
    <property type="component" value="Unassembled WGS sequence"/>
</dbReference>
<keyword evidence="3" id="KW-1185">Reference proteome</keyword>
<dbReference type="AlphaFoldDB" id="A0A5C5VLU1"/>
<sequence length="120" mass="12668">MTGYTASLAGNFDENRAKSLAETDNACVSCTGRKRKQQRKVTSMACTVYTLGHRHSLLIGEARIVNLGRKKSKILYLGDAANVRVDHTPFPDNDAGATPADSSDADSLASAATAANDLAP</sequence>
<comment type="caution">
    <text evidence="2">The sequence shown here is derived from an EMBL/GenBank/DDBJ whole genome shotgun (WGS) entry which is preliminary data.</text>
</comment>
<organism evidence="2 3">
    <name type="scientific">Blastopirellula retiformator</name>
    <dbReference type="NCBI Taxonomy" id="2527970"/>
    <lineage>
        <taxon>Bacteria</taxon>
        <taxon>Pseudomonadati</taxon>
        <taxon>Planctomycetota</taxon>
        <taxon>Planctomycetia</taxon>
        <taxon>Pirellulales</taxon>
        <taxon>Pirellulaceae</taxon>
        <taxon>Blastopirellula</taxon>
    </lineage>
</organism>
<evidence type="ECO:0000313" key="3">
    <source>
        <dbReference type="Proteomes" id="UP000318878"/>
    </source>
</evidence>
<name>A0A5C5VLU1_9BACT</name>
<dbReference type="EMBL" id="SJPF01000001">
    <property type="protein sequence ID" value="TWT38702.1"/>
    <property type="molecule type" value="Genomic_DNA"/>
</dbReference>
<evidence type="ECO:0000313" key="2">
    <source>
        <dbReference type="EMBL" id="TWT38702.1"/>
    </source>
</evidence>
<feature type="region of interest" description="Disordered" evidence="1">
    <location>
        <begin position="87"/>
        <end position="120"/>
    </location>
</feature>
<protein>
    <submittedName>
        <fullName evidence="2">Uncharacterized protein</fullName>
    </submittedName>
</protein>
<reference evidence="2 3" key="1">
    <citation type="submission" date="2019-02" db="EMBL/GenBank/DDBJ databases">
        <title>Deep-cultivation of Planctomycetes and their phenomic and genomic characterization uncovers novel biology.</title>
        <authorList>
            <person name="Wiegand S."/>
            <person name="Jogler M."/>
            <person name="Boedeker C."/>
            <person name="Pinto D."/>
            <person name="Vollmers J."/>
            <person name="Rivas-Marin E."/>
            <person name="Kohn T."/>
            <person name="Peeters S.H."/>
            <person name="Heuer A."/>
            <person name="Rast P."/>
            <person name="Oberbeckmann S."/>
            <person name="Bunk B."/>
            <person name="Jeske O."/>
            <person name="Meyerdierks A."/>
            <person name="Storesund J.E."/>
            <person name="Kallscheuer N."/>
            <person name="Luecker S."/>
            <person name="Lage O.M."/>
            <person name="Pohl T."/>
            <person name="Merkel B.J."/>
            <person name="Hornburger P."/>
            <person name="Mueller R.-W."/>
            <person name="Bruemmer F."/>
            <person name="Labrenz M."/>
            <person name="Spormann A.M."/>
            <person name="Op Den Camp H."/>
            <person name="Overmann J."/>
            <person name="Amann R."/>
            <person name="Jetten M.S.M."/>
            <person name="Mascher T."/>
            <person name="Medema M.H."/>
            <person name="Devos D.P."/>
            <person name="Kaster A.-K."/>
            <person name="Ovreas L."/>
            <person name="Rohde M."/>
            <person name="Galperin M.Y."/>
            <person name="Jogler C."/>
        </authorList>
    </citation>
    <scope>NUCLEOTIDE SEQUENCE [LARGE SCALE GENOMIC DNA]</scope>
    <source>
        <strain evidence="2 3">Enr8</strain>
    </source>
</reference>